<feature type="domain" description="Metallo-beta-lactamase" evidence="2">
    <location>
        <begin position="127"/>
        <end position="321"/>
    </location>
</feature>
<keyword evidence="3" id="KW-0378">Hydrolase</keyword>
<reference evidence="3 4" key="1">
    <citation type="submission" date="2020-08" db="EMBL/GenBank/DDBJ databases">
        <title>Genome sequence of Pedobacter roseus KACC 11594T.</title>
        <authorList>
            <person name="Hyun D.-W."/>
            <person name="Bae J.-W."/>
        </authorList>
    </citation>
    <scope>NUCLEOTIDE SEQUENCE [LARGE SCALE GENOMIC DNA]</scope>
    <source>
        <strain evidence="3 4">KACC 11594</strain>
    </source>
</reference>
<dbReference type="AlphaFoldDB" id="A0A7G9QP09"/>
<keyword evidence="1" id="KW-1133">Transmembrane helix</keyword>
<dbReference type="InterPro" id="IPR036866">
    <property type="entry name" value="RibonucZ/Hydroxyglut_hydro"/>
</dbReference>
<accession>A0A7G9QP09</accession>
<dbReference type="Proteomes" id="UP000515806">
    <property type="component" value="Chromosome"/>
</dbReference>
<organism evidence="3 4">
    <name type="scientific">Pedobacter roseus</name>
    <dbReference type="NCBI Taxonomy" id="336820"/>
    <lineage>
        <taxon>Bacteria</taxon>
        <taxon>Pseudomonadati</taxon>
        <taxon>Bacteroidota</taxon>
        <taxon>Sphingobacteriia</taxon>
        <taxon>Sphingobacteriales</taxon>
        <taxon>Sphingobacteriaceae</taxon>
        <taxon>Pedobacter</taxon>
    </lineage>
</organism>
<feature type="transmembrane region" description="Helical" evidence="1">
    <location>
        <begin position="12"/>
        <end position="30"/>
    </location>
</feature>
<dbReference type="InterPro" id="IPR024884">
    <property type="entry name" value="NAPE-PLD"/>
</dbReference>
<keyword evidence="4" id="KW-1185">Reference proteome</keyword>
<dbReference type="GO" id="GO:0070290">
    <property type="term" value="F:N-acylphosphatidylethanolamine-specific phospholipase D activity"/>
    <property type="evidence" value="ECO:0007669"/>
    <property type="project" value="InterPro"/>
</dbReference>
<dbReference type="PANTHER" id="PTHR15032:SF4">
    <property type="entry name" value="N-ACYL-PHOSPHATIDYLETHANOLAMINE-HYDROLYZING PHOSPHOLIPASE D"/>
    <property type="match status" value="1"/>
</dbReference>
<dbReference type="InterPro" id="IPR001279">
    <property type="entry name" value="Metallo-B-lactamas"/>
</dbReference>
<protein>
    <submittedName>
        <fullName evidence="3">MBL fold metallo-hydrolase</fullName>
    </submittedName>
</protein>
<keyword evidence="1" id="KW-0812">Transmembrane</keyword>
<dbReference type="KEGG" id="proe:H9L23_14970"/>
<gene>
    <name evidence="3" type="ORF">H9L23_14970</name>
</gene>
<sequence length="376" mass="43176">MRRFFKIIKNTFLSLLIIIAILAVVTFFYMRQPQFGAEPAGERLTRIEKSSHYKNGQFHNQIEKPTISEGYSIAGEIYSTLFKSHPRTSPVDHIPSIKTNLFNIPLDSNVLVWFGHSSCFIQLDGKRILIDPVFSERASPLPWGPKAYEGSNIYTAADIPTIDYLIISHDHYDHLDYQTVVALRDKVKHVICGLGVGAHFEYWGYPEEKLIEKDWNEQINIDSNYTIYTAPTHHESGRGLRSAKTLWMSYIIQSPSMKIYYSGDGGYDNHYAEAGKKFGPIDLAIIENGQYDKAWRSVHNLPEDVLQAAKDLKAKSVLPVHSSKFTLGKHPWDEPLIKIYELTKANHIPLLTPMIGEIVYLDHRKQLFKQWWRGIK</sequence>
<evidence type="ECO:0000313" key="3">
    <source>
        <dbReference type="EMBL" id="QNN45084.1"/>
    </source>
</evidence>
<evidence type="ECO:0000259" key="2">
    <source>
        <dbReference type="Pfam" id="PF12706"/>
    </source>
</evidence>
<dbReference type="GO" id="GO:0005737">
    <property type="term" value="C:cytoplasm"/>
    <property type="evidence" value="ECO:0007669"/>
    <property type="project" value="TreeGrafter"/>
</dbReference>
<dbReference type="PANTHER" id="PTHR15032">
    <property type="entry name" value="N-ACYL-PHOSPHATIDYLETHANOLAMINE-HYDROLYZING PHOSPHOLIPASE D"/>
    <property type="match status" value="1"/>
</dbReference>
<proteinExistence type="predicted"/>
<name>A0A7G9QP09_9SPHI</name>
<dbReference type="Gene3D" id="3.60.15.10">
    <property type="entry name" value="Ribonuclease Z/Hydroxyacylglutathione hydrolase-like"/>
    <property type="match status" value="1"/>
</dbReference>
<evidence type="ECO:0000313" key="4">
    <source>
        <dbReference type="Proteomes" id="UP000515806"/>
    </source>
</evidence>
<dbReference type="PIRSF" id="PIRSF038896">
    <property type="entry name" value="NAPE-PLD"/>
    <property type="match status" value="1"/>
</dbReference>
<dbReference type="EMBL" id="CP060723">
    <property type="protein sequence ID" value="QNN45084.1"/>
    <property type="molecule type" value="Genomic_DNA"/>
</dbReference>
<dbReference type="GO" id="GO:0008270">
    <property type="term" value="F:zinc ion binding"/>
    <property type="evidence" value="ECO:0007669"/>
    <property type="project" value="InterPro"/>
</dbReference>
<keyword evidence="1" id="KW-0472">Membrane</keyword>
<dbReference type="Pfam" id="PF12706">
    <property type="entry name" value="Lactamase_B_2"/>
    <property type="match status" value="1"/>
</dbReference>
<evidence type="ECO:0000256" key="1">
    <source>
        <dbReference type="SAM" id="Phobius"/>
    </source>
</evidence>
<dbReference type="SUPFAM" id="SSF56281">
    <property type="entry name" value="Metallo-hydrolase/oxidoreductase"/>
    <property type="match status" value="1"/>
</dbReference>